<reference evidence="2" key="1">
    <citation type="submission" date="2021-02" db="EMBL/GenBank/DDBJ databases">
        <authorList>
            <person name="Steward A R."/>
        </authorList>
    </citation>
    <scope>NUCLEOTIDE SEQUENCE</scope>
</reference>
<evidence type="ECO:0000313" key="2">
    <source>
        <dbReference type="EMBL" id="CAF4829374.1"/>
    </source>
</evidence>
<proteinExistence type="predicted"/>
<feature type="chain" id="PRO_5032984145" evidence="1">
    <location>
        <begin position="19"/>
        <end position="84"/>
    </location>
</feature>
<dbReference type="Proteomes" id="UP000663880">
    <property type="component" value="Unassembled WGS sequence"/>
</dbReference>
<keyword evidence="3" id="KW-1185">Reference proteome</keyword>
<feature type="signal peptide" evidence="1">
    <location>
        <begin position="1"/>
        <end position="18"/>
    </location>
</feature>
<keyword evidence="1" id="KW-0732">Signal</keyword>
<name>A0A821QZ07_9NEOP</name>
<evidence type="ECO:0000313" key="3">
    <source>
        <dbReference type="Proteomes" id="UP000663880"/>
    </source>
</evidence>
<evidence type="ECO:0000256" key="1">
    <source>
        <dbReference type="SAM" id="SignalP"/>
    </source>
</evidence>
<accession>A0A821QZ07</accession>
<protein>
    <submittedName>
        <fullName evidence="2">Uncharacterized protein</fullName>
    </submittedName>
</protein>
<comment type="caution">
    <text evidence="2">The sequence shown here is derived from an EMBL/GenBank/DDBJ whole genome shotgun (WGS) entry which is preliminary data.</text>
</comment>
<sequence>MNKSIVIFLAVCLISVHAFVKRDTENANQLDTLSKQVQDFAENVNKQLGSAFDPDNIKKNFNDAIDSIKKAVDSIGAKEPAKET</sequence>
<dbReference type="OrthoDB" id="7399486at2759"/>
<dbReference type="EMBL" id="CAJOBZ010000010">
    <property type="protein sequence ID" value="CAF4829374.1"/>
    <property type="molecule type" value="Genomic_DNA"/>
</dbReference>
<dbReference type="AlphaFoldDB" id="A0A821QZ07"/>
<gene>
    <name evidence="2" type="ORF">PMACD_LOCUS5144</name>
</gene>
<organism evidence="2 3">
    <name type="scientific">Pieris macdunnoughi</name>
    <dbReference type="NCBI Taxonomy" id="345717"/>
    <lineage>
        <taxon>Eukaryota</taxon>
        <taxon>Metazoa</taxon>
        <taxon>Ecdysozoa</taxon>
        <taxon>Arthropoda</taxon>
        <taxon>Hexapoda</taxon>
        <taxon>Insecta</taxon>
        <taxon>Pterygota</taxon>
        <taxon>Neoptera</taxon>
        <taxon>Endopterygota</taxon>
        <taxon>Lepidoptera</taxon>
        <taxon>Glossata</taxon>
        <taxon>Ditrysia</taxon>
        <taxon>Papilionoidea</taxon>
        <taxon>Pieridae</taxon>
        <taxon>Pierinae</taxon>
        <taxon>Pieris</taxon>
    </lineage>
</organism>